<dbReference type="InterPro" id="IPR003807">
    <property type="entry name" value="DUF202"/>
</dbReference>
<feature type="transmembrane region" description="Helical" evidence="6">
    <location>
        <begin position="32"/>
        <end position="53"/>
    </location>
</feature>
<dbReference type="Pfam" id="PF02656">
    <property type="entry name" value="DUF202"/>
    <property type="match status" value="1"/>
</dbReference>
<comment type="subcellular location">
    <subcellularLocation>
        <location evidence="1">Cell membrane</location>
        <topology evidence="1">Multi-pass membrane protein</topology>
    </subcellularLocation>
</comment>
<dbReference type="PANTHER" id="PTHR34187:SF2">
    <property type="entry name" value="DUF202 DOMAIN-CONTAINING PROTEIN"/>
    <property type="match status" value="1"/>
</dbReference>
<dbReference type="EMBL" id="CAFBOM010000006">
    <property type="protein sequence ID" value="CAB4973730.1"/>
    <property type="molecule type" value="Genomic_DNA"/>
</dbReference>
<evidence type="ECO:0000256" key="4">
    <source>
        <dbReference type="ARBA" id="ARBA00022989"/>
    </source>
</evidence>
<organism evidence="8">
    <name type="scientific">freshwater metagenome</name>
    <dbReference type="NCBI Taxonomy" id="449393"/>
    <lineage>
        <taxon>unclassified sequences</taxon>
        <taxon>metagenomes</taxon>
        <taxon>ecological metagenomes</taxon>
    </lineage>
</organism>
<keyword evidence="2" id="KW-1003">Cell membrane</keyword>
<reference evidence="8" key="1">
    <citation type="submission" date="2020-05" db="EMBL/GenBank/DDBJ databases">
        <authorList>
            <person name="Chiriac C."/>
            <person name="Salcher M."/>
            <person name="Ghai R."/>
            <person name="Kavagutti S V."/>
        </authorList>
    </citation>
    <scope>NUCLEOTIDE SEQUENCE</scope>
</reference>
<feature type="domain" description="DUF202" evidence="7">
    <location>
        <begin position="23"/>
        <end position="90"/>
    </location>
</feature>
<dbReference type="InterPro" id="IPR052053">
    <property type="entry name" value="IM_YidH-like"/>
</dbReference>
<keyword evidence="4 6" id="KW-1133">Transmembrane helix</keyword>
<evidence type="ECO:0000256" key="1">
    <source>
        <dbReference type="ARBA" id="ARBA00004651"/>
    </source>
</evidence>
<gene>
    <name evidence="8" type="ORF">UFOPK3957_00079</name>
</gene>
<dbReference type="AlphaFoldDB" id="A0A6J7LXX7"/>
<dbReference type="PANTHER" id="PTHR34187">
    <property type="entry name" value="FGR18P"/>
    <property type="match status" value="1"/>
</dbReference>
<evidence type="ECO:0000313" key="8">
    <source>
        <dbReference type="EMBL" id="CAB4973730.1"/>
    </source>
</evidence>
<keyword evidence="3 6" id="KW-0812">Transmembrane</keyword>
<keyword evidence="5 6" id="KW-0472">Membrane</keyword>
<name>A0A6J7LXX7_9ZZZZ</name>
<evidence type="ECO:0000256" key="5">
    <source>
        <dbReference type="ARBA" id="ARBA00023136"/>
    </source>
</evidence>
<evidence type="ECO:0000256" key="3">
    <source>
        <dbReference type="ARBA" id="ARBA00022692"/>
    </source>
</evidence>
<feature type="transmembrane region" description="Helical" evidence="6">
    <location>
        <begin position="102"/>
        <end position="124"/>
    </location>
</feature>
<proteinExistence type="predicted"/>
<evidence type="ECO:0000256" key="2">
    <source>
        <dbReference type="ARBA" id="ARBA00022475"/>
    </source>
</evidence>
<feature type="transmembrane region" description="Helical" evidence="6">
    <location>
        <begin position="60"/>
        <end position="82"/>
    </location>
</feature>
<evidence type="ECO:0000256" key="6">
    <source>
        <dbReference type="SAM" id="Phobius"/>
    </source>
</evidence>
<evidence type="ECO:0000259" key="7">
    <source>
        <dbReference type="Pfam" id="PF02656"/>
    </source>
</evidence>
<dbReference type="GO" id="GO:0005886">
    <property type="term" value="C:plasma membrane"/>
    <property type="evidence" value="ECO:0007669"/>
    <property type="project" value="UniProtKB-SubCell"/>
</dbReference>
<accession>A0A6J7LXX7</accession>
<protein>
    <submittedName>
        <fullName evidence="8">Unannotated protein</fullName>
    </submittedName>
</protein>
<sequence length="125" mass="12964">MPPNRTPQWITRRLSDGIDPDPRFSLANERTFLAWIRTALGLIALGVAVATFVSSQKAQGIALLLAAALVAIGGIIAAGSWGRWLSVERAMRAGRGIPPSSLAPALALAIGIVAVLAIVAVFALA</sequence>